<dbReference type="Proteomes" id="UP000002595">
    <property type="component" value="Chromosome"/>
</dbReference>
<dbReference type="SUPFAM" id="SSF50630">
    <property type="entry name" value="Acid proteases"/>
    <property type="match status" value="1"/>
</dbReference>
<dbReference type="EMBL" id="CP000504">
    <property type="protein sequence ID" value="ABL89126.1"/>
    <property type="molecule type" value="Genomic_DNA"/>
</dbReference>
<dbReference type="Pfam" id="PF13650">
    <property type="entry name" value="Asp_protease_2"/>
    <property type="match status" value="1"/>
</dbReference>
<reference evidence="1" key="1">
    <citation type="submission" date="2006-12" db="EMBL/GenBank/DDBJ databases">
        <title>Complete sequence of Pyrobaculum islandicum DSM 4184.</title>
        <authorList>
            <person name="Copeland A."/>
            <person name="Lucas S."/>
            <person name="Lapidus A."/>
            <person name="Barry K."/>
            <person name="Detter J.C."/>
            <person name="Glavina del Rio T."/>
            <person name="Dalin E."/>
            <person name="Tice H."/>
            <person name="Pitluck S."/>
            <person name="Meincke L."/>
            <person name="Brettin T."/>
            <person name="Bruce D."/>
            <person name="Han C."/>
            <person name="Tapia R."/>
            <person name="Gilna P."/>
            <person name="Schmutz J."/>
            <person name="Larimer F."/>
            <person name="Land M."/>
            <person name="Hauser L."/>
            <person name="Kyrpides N."/>
            <person name="Mikhailova N."/>
            <person name="Cozen A.E."/>
            <person name="Fitz-Gibbon S.T."/>
            <person name="House C.H."/>
            <person name="Saltikov C."/>
            <person name="Lowe T."/>
            <person name="Richardson P."/>
        </authorList>
    </citation>
    <scope>NUCLEOTIDE SEQUENCE [LARGE SCALE GENOMIC DNA]</scope>
    <source>
        <strain evidence="1">DSM 4184</strain>
    </source>
</reference>
<dbReference type="InterPro" id="IPR021109">
    <property type="entry name" value="Peptidase_aspartic_dom_sf"/>
</dbReference>
<evidence type="ECO:0000313" key="1">
    <source>
        <dbReference type="EMBL" id="ABL89126.1"/>
    </source>
</evidence>
<protein>
    <recommendedName>
        <fullName evidence="3">Peptidase A2 domain-containing protein</fullName>
    </recommendedName>
</protein>
<keyword evidence="2" id="KW-1185">Reference proteome</keyword>
<evidence type="ECO:0008006" key="3">
    <source>
        <dbReference type="Google" id="ProtNLM"/>
    </source>
</evidence>
<dbReference type="GeneID" id="4617927"/>
<organism evidence="1 2">
    <name type="scientific">Pyrobaculum islandicum (strain DSM 4184 / JCM 9189 / GEO3)</name>
    <dbReference type="NCBI Taxonomy" id="384616"/>
    <lineage>
        <taxon>Archaea</taxon>
        <taxon>Thermoproteota</taxon>
        <taxon>Thermoprotei</taxon>
        <taxon>Thermoproteales</taxon>
        <taxon>Thermoproteaceae</taxon>
        <taxon>Pyrobaculum</taxon>
    </lineage>
</organism>
<gene>
    <name evidence="1" type="ordered locus">Pisl_1979</name>
</gene>
<name>A1RVZ4_PYRIL</name>
<evidence type="ECO:0000313" key="2">
    <source>
        <dbReference type="Proteomes" id="UP000002595"/>
    </source>
</evidence>
<dbReference type="AlphaFoldDB" id="A1RVZ4"/>
<accession>A1RVZ4</accession>
<dbReference type="eggNOG" id="arCOG03744">
    <property type="taxonomic scope" value="Archaea"/>
</dbReference>
<dbReference type="RefSeq" id="WP_011763701.1">
    <property type="nucleotide sequence ID" value="NC_008701.1"/>
</dbReference>
<sequence length="101" mass="10837">MKVRVKIFNPVEPGTSLEVEALVDTGAIYNVVGRDLLERLGVKPLEKTRFRVFGGVVEREVGVELIGRRRTAVVVFGETGDPVVLGVTALEALGLTSLGGF</sequence>
<dbReference type="KEGG" id="pis:Pisl_1979"/>
<proteinExistence type="predicted"/>
<dbReference type="HOGENOM" id="CLU_145188_2_0_2"/>
<dbReference type="Gene3D" id="2.40.70.10">
    <property type="entry name" value="Acid Proteases"/>
    <property type="match status" value="1"/>
</dbReference>